<name>A0A183STF7_SCHSO</name>
<keyword evidence="3" id="KW-1185">Reference proteome</keyword>
<evidence type="ECO:0000313" key="3">
    <source>
        <dbReference type="Proteomes" id="UP000275846"/>
    </source>
</evidence>
<dbReference type="Proteomes" id="UP000275846">
    <property type="component" value="Unassembled WGS sequence"/>
</dbReference>
<dbReference type="AlphaFoldDB" id="A0A183STF7"/>
<dbReference type="PANTHER" id="PTHR47027">
    <property type="entry name" value="REVERSE TRANSCRIPTASE DOMAIN-CONTAINING PROTEIN"/>
    <property type="match status" value="1"/>
</dbReference>
<dbReference type="WBParaSite" id="SSLN_0000778701-mRNA-1">
    <property type="protein sequence ID" value="SSLN_0000778701-mRNA-1"/>
    <property type="gene ID" value="SSLN_0000778701"/>
</dbReference>
<reference evidence="4" key="1">
    <citation type="submission" date="2016-06" db="UniProtKB">
        <authorList>
            <consortium name="WormBaseParasite"/>
        </authorList>
    </citation>
    <scope>IDENTIFICATION</scope>
</reference>
<evidence type="ECO:0000256" key="1">
    <source>
        <dbReference type="SAM" id="MobiDB-lite"/>
    </source>
</evidence>
<evidence type="ECO:0000313" key="4">
    <source>
        <dbReference type="WBParaSite" id="SSLN_0000778701-mRNA-1"/>
    </source>
</evidence>
<accession>A0A183STF7</accession>
<sequence length="313" mass="35968">MIRVLLQDCHASLRKYRQGIDQETARCCVVMGEDGRKLLQQRVTELARQMKATCEAAPENKLCKLPHPTSSQNDILVHNLSSKELTKEPVQVFRNKAYFNRADAKPVDVIAALDFVINQMEAKEETKNLIRHQVPSFIMAHKPFEILPKVERDALTPPSEPVSCLMWKLVHWLMVRRTRLRPPRYDLAPITHTPGFTKPEDVDEPSPSDSQSTGQPLNAQHTVGRRCGLVKIFAHVLLNRLNGHLRQGLLLESQRVFRRLCGTAKMIFTARQLQEKCQEMRTHLYTTFVDRTKAFDTVNRDGLWKVTQKFGCH</sequence>
<dbReference type="PANTHER" id="PTHR47027:SF26">
    <property type="entry name" value="REVERSE TRANSCRIPTASE DOMAIN-CONTAINING PROTEIN"/>
    <property type="match status" value="1"/>
</dbReference>
<feature type="compositionally biased region" description="Polar residues" evidence="1">
    <location>
        <begin position="207"/>
        <end position="219"/>
    </location>
</feature>
<reference evidence="2 3" key="2">
    <citation type="submission" date="2018-11" db="EMBL/GenBank/DDBJ databases">
        <authorList>
            <consortium name="Pathogen Informatics"/>
        </authorList>
    </citation>
    <scope>NUCLEOTIDE SEQUENCE [LARGE SCALE GENOMIC DNA]</scope>
    <source>
        <strain evidence="2 3">NST_G2</strain>
    </source>
</reference>
<gene>
    <name evidence="2" type="ORF">SSLN_LOCUS7505</name>
</gene>
<evidence type="ECO:0000313" key="2">
    <source>
        <dbReference type="EMBL" id="VDL93890.1"/>
    </source>
</evidence>
<proteinExistence type="predicted"/>
<feature type="region of interest" description="Disordered" evidence="1">
    <location>
        <begin position="190"/>
        <end position="219"/>
    </location>
</feature>
<dbReference type="OrthoDB" id="10070415at2759"/>
<protein>
    <submittedName>
        <fullName evidence="4">Reverse transcriptase domain-containing protein</fullName>
    </submittedName>
</protein>
<organism evidence="4">
    <name type="scientific">Schistocephalus solidus</name>
    <name type="common">Tapeworm</name>
    <dbReference type="NCBI Taxonomy" id="70667"/>
    <lineage>
        <taxon>Eukaryota</taxon>
        <taxon>Metazoa</taxon>
        <taxon>Spiralia</taxon>
        <taxon>Lophotrochozoa</taxon>
        <taxon>Platyhelminthes</taxon>
        <taxon>Cestoda</taxon>
        <taxon>Eucestoda</taxon>
        <taxon>Diphyllobothriidea</taxon>
        <taxon>Diphyllobothriidae</taxon>
        <taxon>Schistocephalus</taxon>
    </lineage>
</organism>
<dbReference type="EMBL" id="UYSU01034175">
    <property type="protein sequence ID" value="VDL93890.1"/>
    <property type="molecule type" value="Genomic_DNA"/>
</dbReference>